<dbReference type="OrthoDB" id="9803287at2"/>
<dbReference type="EMBL" id="FWFR01000003">
    <property type="protein sequence ID" value="SLN70269.1"/>
    <property type="molecule type" value="Genomic_DNA"/>
</dbReference>
<evidence type="ECO:0000313" key="1">
    <source>
        <dbReference type="EMBL" id="SLN70269.1"/>
    </source>
</evidence>
<dbReference type="SUPFAM" id="SSF54637">
    <property type="entry name" value="Thioesterase/thiol ester dehydrase-isomerase"/>
    <property type="match status" value="1"/>
</dbReference>
<dbReference type="InParanoid" id="A0A1Y5TR94"/>
<dbReference type="Proteomes" id="UP000193200">
    <property type="component" value="Unassembled WGS sequence"/>
</dbReference>
<dbReference type="InterPro" id="IPR029069">
    <property type="entry name" value="HotDog_dom_sf"/>
</dbReference>
<protein>
    <submittedName>
        <fullName evidence="1">L-carnitine dehydrogenase</fullName>
        <ecNumber evidence="1">1.1.1.108</ecNumber>
    </submittedName>
</protein>
<keyword evidence="1" id="KW-0560">Oxidoreductase</keyword>
<gene>
    <name evidence="1" type="primary">lcdH</name>
    <name evidence="1" type="ORF">OCH7691_03268</name>
</gene>
<dbReference type="RefSeq" id="WP_085884627.1">
    <property type="nucleotide sequence ID" value="NZ_FWFR01000003.1"/>
</dbReference>
<keyword evidence="2" id="KW-1185">Reference proteome</keyword>
<reference evidence="1 2" key="1">
    <citation type="submission" date="2017-03" db="EMBL/GenBank/DDBJ databases">
        <authorList>
            <person name="Afonso C.L."/>
            <person name="Miller P.J."/>
            <person name="Scott M.A."/>
            <person name="Spackman E."/>
            <person name="Goraichik I."/>
            <person name="Dimitrov K.M."/>
            <person name="Suarez D.L."/>
            <person name="Swayne D.E."/>
        </authorList>
    </citation>
    <scope>NUCLEOTIDE SEQUENCE [LARGE SCALE GENOMIC DNA]</scope>
    <source>
        <strain evidence="1 2">CECT 7691</strain>
    </source>
</reference>
<name>A0A1Y5TR94_9PROT</name>
<dbReference type="CDD" id="cd00586">
    <property type="entry name" value="4HBT"/>
    <property type="match status" value="1"/>
</dbReference>
<proteinExistence type="predicted"/>
<dbReference type="GO" id="GO:0047617">
    <property type="term" value="F:fatty acyl-CoA hydrolase activity"/>
    <property type="evidence" value="ECO:0007669"/>
    <property type="project" value="TreeGrafter"/>
</dbReference>
<sequence>MTASATLPIAGESVRPEWIDYNGHMNVAYFVLAFDHALDQFLDQLDIGDDYRRRTGHSTYILETHVHYVREVHEGAPLAFRLQLLDFDARRLHYMLEMRHADADYIAATSEQLLLHVDQSGPRAAPFPPHAYERVAALHEMHRTLPWPERAGTVIGIRRRMAASHG</sequence>
<accession>A0A1Y5TR94</accession>
<dbReference type="AlphaFoldDB" id="A0A1Y5TR94"/>
<organism evidence="1 2">
    <name type="scientific">Oceanibacterium hippocampi</name>
    <dbReference type="NCBI Taxonomy" id="745714"/>
    <lineage>
        <taxon>Bacteria</taxon>
        <taxon>Pseudomonadati</taxon>
        <taxon>Pseudomonadota</taxon>
        <taxon>Alphaproteobacteria</taxon>
        <taxon>Sneathiellales</taxon>
        <taxon>Sneathiellaceae</taxon>
        <taxon>Oceanibacterium</taxon>
    </lineage>
</organism>
<evidence type="ECO:0000313" key="2">
    <source>
        <dbReference type="Proteomes" id="UP000193200"/>
    </source>
</evidence>
<dbReference type="Pfam" id="PF13279">
    <property type="entry name" value="4HBT_2"/>
    <property type="match status" value="1"/>
</dbReference>
<dbReference type="PANTHER" id="PTHR31793">
    <property type="entry name" value="4-HYDROXYBENZOYL-COA THIOESTERASE FAMILY MEMBER"/>
    <property type="match status" value="1"/>
</dbReference>
<dbReference type="GO" id="GO:0047728">
    <property type="term" value="F:carnitine 3-dehydrogenase activity"/>
    <property type="evidence" value="ECO:0007669"/>
    <property type="project" value="UniProtKB-EC"/>
</dbReference>
<dbReference type="Gene3D" id="3.10.129.10">
    <property type="entry name" value="Hotdog Thioesterase"/>
    <property type="match status" value="1"/>
</dbReference>
<dbReference type="EC" id="1.1.1.108" evidence="1"/>
<dbReference type="PANTHER" id="PTHR31793:SF2">
    <property type="entry name" value="BLR1345 PROTEIN"/>
    <property type="match status" value="1"/>
</dbReference>
<dbReference type="InterPro" id="IPR050563">
    <property type="entry name" value="4-hydroxybenzoyl-CoA_TE"/>
</dbReference>